<evidence type="ECO:0000313" key="2">
    <source>
        <dbReference type="EMBL" id="AHD02857.1"/>
    </source>
</evidence>
<name>V9W119_9RHOB</name>
<keyword evidence="1" id="KW-0472">Membrane</keyword>
<dbReference type="KEGG" id="lmd:METH_03260"/>
<reference evidence="2 3" key="1">
    <citation type="submission" date="2013-09" db="EMBL/GenBank/DDBJ databases">
        <authorList>
            <consortium name="DOE Joint Genome Institute"/>
            <person name="Klenk H.-P."/>
            <person name="Huntemann M."/>
            <person name="Han J."/>
            <person name="Chen A."/>
            <person name="Kyrpides N."/>
            <person name="Mavromatis K."/>
            <person name="Markowitz V."/>
            <person name="Palaniappan K."/>
            <person name="Ivanova N."/>
            <person name="Schaumberg A."/>
            <person name="Pati A."/>
            <person name="Liolios K."/>
            <person name="Nordberg H.P."/>
            <person name="Cantor M.N."/>
            <person name="Hua S.X."/>
            <person name="Woyke T."/>
        </authorList>
    </citation>
    <scope>NUCLEOTIDE SEQUENCE [LARGE SCALE GENOMIC DNA]</scope>
    <source>
        <strain evidence="2 3">DSM 14336</strain>
    </source>
</reference>
<evidence type="ECO:0000313" key="3">
    <source>
        <dbReference type="Proteomes" id="UP000018780"/>
    </source>
</evidence>
<protein>
    <submittedName>
        <fullName evidence="2">Uncharacterized protein</fullName>
    </submittedName>
</protein>
<dbReference type="EMBL" id="CP006773">
    <property type="protein sequence ID" value="AHD02857.1"/>
    <property type="molecule type" value="Genomic_DNA"/>
</dbReference>
<keyword evidence="1" id="KW-1133">Transmembrane helix</keyword>
<keyword evidence="1" id="KW-0812">Transmembrane</keyword>
<organism evidence="2 3">
    <name type="scientific">Leisingera methylohalidivorans DSM 14336</name>
    <dbReference type="NCBI Taxonomy" id="999552"/>
    <lineage>
        <taxon>Bacteria</taxon>
        <taxon>Pseudomonadati</taxon>
        <taxon>Pseudomonadota</taxon>
        <taxon>Alphaproteobacteria</taxon>
        <taxon>Rhodobacterales</taxon>
        <taxon>Roseobacteraceae</taxon>
        <taxon>Leisingera</taxon>
    </lineage>
</organism>
<evidence type="ECO:0000256" key="1">
    <source>
        <dbReference type="SAM" id="Phobius"/>
    </source>
</evidence>
<feature type="transmembrane region" description="Helical" evidence="1">
    <location>
        <begin position="33"/>
        <end position="50"/>
    </location>
</feature>
<dbReference type="Proteomes" id="UP000018780">
    <property type="component" value="Chromosome"/>
</dbReference>
<dbReference type="STRING" id="999552.METH_03260"/>
<sequence length="68" mass="7192">MPVFFAVLVLTSIAFGLLGWVITEGPNKGEPTFGAGVLMVITIFIALSAINGRLEEVESVNLADGRTK</sequence>
<keyword evidence="3" id="KW-1185">Reference proteome</keyword>
<proteinExistence type="predicted"/>
<gene>
    <name evidence="2" type="ORF">METH_03260</name>
</gene>
<dbReference type="AlphaFoldDB" id="V9W119"/>
<dbReference type="HOGENOM" id="CLU_2788811_0_0_5"/>
<accession>V9W119</accession>